<proteinExistence type="predicted"/>
<evidence type="ECO:0000259" key="1">
    <source>
        <dbReference type="Pfam" id="PF05272"/>
    </source>
</evidence>
<name>A0A9X3EA31_9LACO</name>
<comment type="caution">
    <text evidence="2">The sequence shown here is derived from an EMBL/GenBank/DDBJ whole genome shotgun (WGS) entry which is preliminary data.</text>
</comment>
<reference evidence="2" key="1">
    <citation type="submission" date="2018-08" db="EMBL/GenBank/DDBJ databases">
        <title>Draft genome sequences of Leuconostoc spp. and Weissella spp. with biocontrol potential.</title>
        <authorList>
            <person name="Lo R."/>
            <person name="Ho V.T.T."/>
            <person name="Turner M.S."/>
        </authorList>
    </citation>
    <scope>NUCLEOTIDE SEQUENCE</scope>
    <source>
        <strain evidence="2">156</strain>
    </source>
</reference>
<dbReference type="PANTHER" id="PTHR34985:SF1">
    <property type="entry name" value="SLR0554 PROTEIN"/>
    <property type="match status" value="1"/>
</dbReference>
<dbReference type="PANTHER" id="PTHR34985">
    <property type="entry name" value="SLR0554 PROTEIN"/>
    <property type="match status" value="1"/>
</dbReference>
<dbReference type="InterPro" id="IPR027417">
    <property type="entry name" value="P-loop_NTPase"/>
</dbReference>
<evidence type="ECO:0000313" key="3">
    <source>
        <dbReference type="Proteomes" id="UP001080333"/>
    </source>
</evidence>
<dbReference type="InterPro" id="IPR007936">
    <property type="entry name" value="VapE-like_dom"/>
</dbReference>
<feature type="domain" description="Virulence-associated protein E-like" evidence="1">
    <location>
        <begin position="134"/>
        <end position="349"/>
    </location>
</feature>
<dbReference type="SUPFAM" id="SSF52540">
    <property type="entry name" value="P-loop containing nucleoside triphosphate hydrolases"/>
    <property type="match status" value="1"/>
</dbReference>
<sequence length="430" mass="50012">MEILKEATDWIDEAEDLPEEPIWQKKFVPTKSGGIKENVLNNVTLIFNNDPLFKGKFQFNEFTRDNEITDKIIIAGGAIKAGIIEDVAEDFIVEYIQRRYKFTVRPELVYRAFSVVCRLNPYNPATDYFDEAEQEWDKKTRVNTFFPEFIGAPKNKVTTLITKLFLTGTVAKAYDPDSKFDFVLDLVGDQGTGKTTLLKKLGGKWYVDSIENFKDKDEYSKMLRALIVNDDEMKATNVSSAQSLKKFVTLTELEFRKPYERHSVRYKKHFTLARTTNEIDYLKDKTGSRRFLPIRVSKANQSKNPVSDLTDDLIKQIWGEMVHYYKKDDVPYPNEEEQKLLADAREQFEYVDEVESEIERFVENTDLDWVATSDIAEKALLITDIIHDRKTAQKIKYVMDNKRGWKSTRRGNGKRGWVKTDITDTKLTLE</sequence>
<accession>A0A9X3EA31</accession>
<dbReference type="AlphaFoldDB" id="A0A9X3EA31"/>
<evidence type="ECO:0000313" key="2">
    <source>
        <dbReference type="EMBL" id="MCX7579643.1"/>
    </source>
</evidence>
<dbReference type="Pfam" id="PF05272">
    <property type="entry name" value="VapE-like_dom"/>
    <property type="match status" value="1"/>
</dbReference>
<organism evidence="2 3">
    <name type="scientific">Leuconostoc falkenbergense</name>
    <dbReference type="NCBI Taxonomy" id="2766470"/>
    <lineage>
        <taxon>Bacteria</taxon>
        <taxon>Bacillati</taxon>
        <taxon>Bacillota</taxon>
        <taxon>Bacilli</taxon>
        <taxon>Lactobacillales</taxon>
        <taxon>Lactobacillaceae</taxon>
        <taxon>Leuconostoc</taxon>
    </lineage>
</organism>
<gene>
    <name evidence="2" type="ORF">D0502_09645</name>
</gene>
<dbReference type="EMBL" id="QVOQ01000022">
    <property type="protein sequence ID" value="MCX7579643.1"/>
    <property type="molecule type" value="Genomic_DNA"/>
</dbReference>
<dbReference type="RefSeq" id="WP_267287340.1">
    <property type="nucleotide sequence ID" value="NZ_QVOQ01000022.1"/>
</dbReference>
<dbReference type="Proteomes" id="UP001080333">
    <property type="component" value="Unassembled WGS sequence"/>
</dbReference>
<protein>
    <submittedName>
        <fullName evidence="2">Virulence protein E</fullName>
    </submittedName>
</protein>